<proteinExistence type="predicted"/>
<evidence type="ECO:0000313" key="1">
    <source>
        <dbReference type="EMBL" id="SQC71425.1"/>
    </source>
</evidence>
<evidence type="ECO:0000313" key="2">
    <source>
        <dbReference type="Proteomes" id="UP000251123"/>
    </source>
</evidence>
<organism evidence="1 2">
    <name type="scientific">Klebsiella pneumoniae</name>
    <dbReference type="NCBI Taxonomy" id="573"/>
    <lineage>
        <taxon>Bacteria</taxon>
        <taxon>Pseudomonadati</taxon>
        <taxon>Pseudomonadota</taxon>
        <taxon>Gammaproteobacteria</taxon>
        <taxon>Enterobacterales</taxon>
        <taxon>Enterobacteriaceae</taxon>
        <taxon>Klebsiella/Raoultella group</taxon>
        <taxon>Klebsiella</taxon>
        <taxon>Klebsiella pneumoniae complex</taxon>
    </lineage>
</organism>
<protein>
    <submittedName>
        <fullName evidence="1">Disulfide bond formation protein B</fullName>
    </submittedName>
</protein>
<dbReference type="Proteomes" id="UP000251123">
    <property type="component" value="Unassembled WGS sequence"/>
</dbReference>
<reference evidence="1 2" key="1">
    <citation type="submission" date="2018-06" db="EMBL/GenBank/DDBJ databases">
        <authorList>
            <consortium name="Pathogen Informatics"/>
            <person name="Doyle S."/>
        </authorList>
    </citation>
    <scope>NUCLEOTIDE SEQUENCE [LARGE SCALE GENOMIC DNA]</scope>
    <source>
        <strain evidence="1 2">NCTC9601</strain>
    </source>
</reference>
<dbReference type="EMBL" id="UASN01000023">
    <property type="protein sequence ID" value="SQC71425.1"/>
    <property type="molecule type" value="Genomic_DNA"/>
</dbReference>
<accession>A0A2X3HKZ4</accession>
<sequence>MIQLHLHRSRPAISPPLPTWLPLDKWLPQFSCVRRLFSTSWQFLSLEMRNGCGIFAAYLLSLFW</sequence>
<gene>
    <name evidence="1" type="primary">dsbB</name>
    <name evidence="1" type="ORF">NCTC9601_06626</name>
</gene>
<name>A0A2X3HKZ4_KLEPN</name>
<dbReference type="AlphaFoldDB" id="A0A2X3HKZ4"/>